<dbReference type="EnsemblPlants" id="Pp3c2_18840V3.1">
    <property type="protein sequence ID" value="Pp3c2_18840V3.1"/>
    <property type="gene ID" value="Pp3c2_18840"/>
</dbReference>
<protein>
    <submittedName>
        <fullName evidence="3 4">Uncharacterized protein</fullName>
    </submittedName>
</protein>
<feature type="region of interest" description="Disordered" evidence="2">
    <location>
        <begin position="1"/>
        <end position="31"/>
    </location>
</feature>
<keyword evidence="1" id="KW-0175">Coiled coil</keyword>
<name>A0A2K1L255_PHYPA</name>
<dbReference type="EnsemblPlants" id="Pp3c2_18840V3.2">
    <property type="protein sequence ID" value="Pp3c2_18840V3.2"/>
    <property type="gene ID" value="Pp3c2_18840"/>
</dbReference>
<feature type="compositionally biased region" description="Basic and acidic residues" evidence="2">
    <location>
        <begin position="474"/>
        <end position="490"/>
    </location>
</feature>
<dbReference type="Gramene" id="Pp3c2_18840V3.2">
    <property type="protein sequence ID" value="Pp3c2_18840V3.2"/>
    <property type="gene ID" value="Pp3c2_18840"/>
</dbReference>
<dbReference type="AlphaFoldDB" id="A0A2K1L255"/>
<evidence type="ECO:0000313" key="5">
    <source>
        <dbReference type="Proteomes" id="UP000006727"/>
    </source>
</evidence>
<dbReference type="RefSeq" id="XP_024368157.1">
    <property type="nucleotide sequence ID" value="XM_024512389.2"/>
</dbReference>
<feature type="region of interest" description="Disordered" evidence="2">
    <location>
        <begin position="474"/>
        <end position="495"/>
    </location>
</feature>
<evidence type="ECO:0000313" key="3">
    <source>
        <dbReference type="EMBL" id="PNR60112.1"/>
    </source>
</evidence>
<evidence type="ECO:0000256" key="1">
    <source>
        <dbReference type="SAM" id="Coils"/>
    </source>
</evidence>
<dbReference type="EMBL" id="ABEU02000002">
    <property type="protein sequence ID" value="PNR60112.1"/>
    <property type="molecule type" value="Genomic_DNA"/>
</dbReference>
<keyword evidence="5" id="KW-1185">Reference proteome</keyword>
<reference evidence="3 5" key="1">
    <citation type="journal article" date="2008" name="Science">
        <title>The Physcomitrella genome reveals evolutionary insights into the conquest of land by plants.</title>
        <authorList>
            <person name="Rensing S."/>
            <person name="Lang D."/>
            <person name="Zimmer A."/>
            <person name="Terry A."/>
            <person name="Salamov A."/>
            <person name="Shapiro H."/>
            <person name="Nishiyama T."/>
            <person name="Perroud P.-F."/>
            <person name="Lindquist E."/>
            <person name="Kamisugi Y."/>
            <person name="Tanahashi T."/>
            <person name="Sakakibara K."/>
            <person name="Fujita T."/>
            <person name="Oishi K."/>
            <person name="Shin-I T."/>
            <person name="Kuroki Y."/>
            <person name="Toyoda A."/>
            <person name="Suzuki Y."/>
            <person name="Hashimoto A."/>
            <person name="Yamaguchi K."/>
            <person name="Sugano A."/>
            <person name="Kohara Y."/>
            <person name="Fujiyama A."/>
            <person name="Anterola A."/>
            <person name="Aoki S."/>
            <person name="Ashton N."/>
            <person name="Barbazuk W.B."/>
            <person name="Barker E."/>
            <person name="Bennetzen J."/>
            <person name="Bezanilla M."/>
            <person name="Blankenship R."/>
            <person name="Cho S.H."/>
            <person name="Dutcher S."/>
            <person name="Estelle M."/>
            <person name="Fawcett J.A."/>
            <person name="Gundlach H."/>
            <person name="Hanada K."/>
            <person name="Heyl A."/>
            <person name="Hicks K.A."/>
            <person name="Hugh J."/>
            <person name="Lohr M."/>
            <person name="Mayer K."/>
            <person name="Melkozernov A."/>
            <person name="Murata T."/>
            <person name="Nelson D."/>
            <person name="Pils B."/>
            <person name="Prigge M."/>
            <person name="Reiss B."/>
            <person name="Renner T."/>
            <person name="Rombauts S."/>
            <person name="Rushton P."/>
            <person name="Sanderfoot A."/>
            <person name="Schween G."/>
            <person name="Shiu S.-H."/>
            <person name="Stueber K."/>
            <person name="Theodoulou F.L."/>
            <person name="Tu H."/>
            <person name="Van de Peer Y."/>
            <person name="Verrier P.J."/>
            <person name="Waters E."/>
            <person name="Wood A."/>
            <person name="Yang L."/>
            <person name="Cove D."/>
            <person name="Cuming A."/>
            <person name="Hasebe M."/>
            <person name="Lucas S."/>
            <person name="Mishler D.B."/>
            <person name="Reski R."/>
            <person name="Grigoriev I."/>
            <person name="Quatrano R.S."/>
            <person name="Boore J.L."/>
        </authorList>
    </citation>
    <scope>NUCLEOTIDE SEQUENCE [LARGE SCALE GENOMIC DNA]</scope>
    <source>
        <strain evidence="4 5">cv. Gransden 2004</strain>
    </source>
</reference>
<dbReference type="PANTHER" id="PTHR47747">
    <property type="entry name" value="RIBONUCLEASE P PROTEIN SUBUNIT P38-LIKE PROTEIN"/>
    <property type="match status" value="1"/>
</dbReference>
<reference evidence="3 5" key="2">
    <citation type="journal article" date="2018" name="Plant J.">
        <title>The Physcomitrella patens chromosome-scale assembly reveals moss genome structure and evolution.</title>
        <authorList>
            <person name="Lang D."/>
            <person name="Ullrich K.K."/>
            <person name="Murat F."/>
            <person name="Fuchs J."/>
            <person name="Jenkins J."/>
            <person name="Haas F.B."/>
            <person name="Piednoel M."/>
            <person name="Gundlach H."/>
            <person name="Van Bel M."/>
            <person name="Meyberg R."/>
            <person name="Vives C."/>
            <person name="Morata J."/>
            <person name="Symeonidi A."/>
            <person name="Hiss M."/>
            <person name="Muchero W."/>
            <person name="Kamisugi Y."/>
            <person name="Saleh O."/>
            <person name="Blanc G."/>
            <person name="Decker E.L."/>
            <person name="van Gessel N."/>
            <person name="Grimwood J."/>
            <person name="Hayes R.D."/>
            <person name="Graham S.W."/>
            <person name="Gunter L.E."/>
            <person name="McDaniel S.F."/>
            <person name="Hoernstein S.N.W."/>
            <person name="Larsson A."/>
            <person name="Li F.W."/>
            <person name="Perroud P.F."/>
            <person name="Phillips J."/>
            <person name="Ranjan P."/>
            <person name="Rokshar D.S."/>
            <person name="Rothfels C.J."/>
            <person name="Schneider L."/>
            <person name="Shu S."/>
            <person name="Stevenson D.W."/>
            <person name="Thummler F."/>
            <person name="Tillich M."/>
            <person name="Villarreal Aguilar J.C."/>
            <person name="Widiez T."/>
            <person name="Wong G.K."/>
            <person name="Wymore A."/>
            <person name="Zhang Y."/>
            <person name="Zimmer A.D."/>
            <person name="Quatrano R.S."/>
            <person name="Mayer K.F.X."/>
            <person name="Goodstein D."/>
            <person name="Casacuberta J.M."/>
            <person name="Vandepoele K."/>
            <person name="Reski R."/>
            <person name="Cuming A.C."/>
            <person name="Tuskan G.A."/>
            <person name="Maumus F."/>
            <person name="Salse J."/>
            <person name="Schmutz J."/>
            <person name="Rensing S.A."/>
        </authorList>
    </citation>
    <scope>NUCLEOTIDE SEQUENCE [LARGE SCALE GENOMIC DNA]</scope>
    <source>
        <strain evidence="4 5">cv. Gransden 2004</strain>
    </source>
</reference>
<reference evidence="4" key="3">
    <citation type="submission" date="2020-12" db="UniProtKB">
        <authorList>
            <consortium name="EnsemblPlants"/>
        </authorList>
    </citation>
    <scope>IDENTIFICATION</scope>
</reference>
<feature type="coiled-coil region" evidence="1">
    <location>
        <begin position="108"/>
        <end position="244"/>
    </location>
</feature>
<dbReference type="OrthoDB" id="1930973at2759"/>
<accession>A0A2K1L255</accession>
<evidence type="ECO:0000313" key="4">
    <source>
        <dbReference type="EnsemblPlants" id="Pp3c2_18840V3.1"/>
    </source>
</evidence>
<proteinExistence type="predicted"/>
<gene>
    <name evidence="4" type="primary">LOC112278722</name>
    <name evidence="3" type="ORF">PHYPA_002905</name>
</gene>
<dbReference type="GeneID" id="112278722"/>
<evidence type="ECO:0000256" key="2">
    <source>
        <dbReference type="SAM" id="MobiDB-lite"/>
    </source>
</evidence>
<feature type="coiled-coil region" evidence="1">
    <location>
        <begin position="579"/>
        <end position="627"/>
    </location>
</feature>
<dbReference type="PANTHER" id="PTHR47747:SF2">
    <property type="entry name" value="RIBONUCLEASE P PROTEIN SUBUNIT P38-LIKE PROTEIN"/>
    <property type="match status" value="1"/>
</dbReference>
<sequence length="1207" mass="136059">MSTFRGGEGPSFSAMEDTESNEMPSTAQPQDDFHSDIAASIFALAPHPNNYMMKFLSDANGDQLPILGEYLGVALAFAALGALIRENTGIPDAKLSPKLQRLGLQVMLKSAMDRLQVLALNAQDLEEKVKEGKESTCRDADAWEFERSALEQKLSVAEAQIADVEKSRQEDARTSRVMGIFSSHEQSWKIEKNQLNREIKLLKDEIVSLRDGNLLGSGDGEKEYEECKEKSKELEKLGEKQSEKEFLMTAAMDESRADQHDCIQISGKLAMLELCVSDLKGKLSKEMARNAELQEVIADVKRKHEEAEINLMCAKSDHDRARSEIESISAAKLNQNAIIEELLESLTCLQKEVNDKEEVIAVLMKRTNTDRREKEELLRELSHAKAKRKSADTEKDRWKRLAEERARIVPAGRDAHKGKRKSGSKPELDKLAEMQRIHNEEFHGLRSMYMTKLESLQGQLQNYEMKVAALEERVRSAQDQKRKSKHEERSSAGNNAVENVKFHELVTLLESVAPDEDVMHRDGVDSEIQEVPMTVLALKEWIKKWLEAVKRHHTQHLEKWHRREIDAFERQTRLKDERLESFRRQLLNMESEISKLRSELPILRSKLAEAVDEKGRAESAVELKEKELRALMKTMLQNSEAVSSPDSGLDTLSYHEAQQKVLILLQKDLNDAKKKLDEIELEHQRNLSKVAEDYEAELKQKDLQVAVLEAKLCQIRIQIDNEKRLSPKRTPEASPQEDVPDKVYKIAVIGAQEMDIKNAISTACCEVEKLADKIAEVRKQMMESDEYDSGLEELMDQATAVSNSGKKLSLLRNAISVEELNNTKITLFKDHQTTSSQLEAVSEALQELPSDNLAPAMEQDILEQPAVHTEGASTSGIYSGAQWGGMSEECITSALDTEPEVNSRRAQDGYVILHNQTVSNSEHIIEEGETICTGASSLSTESSRKRERRKTLKEYFLDSPPELVVSNEIQVLPVDLTQSEKKDALSFSSQDVPQIRKKKPLSVITPSQENIAAQNLATPSKAATPLFDRIKSRRREFNKTREDIQVLGLALEVRKIEEQIFLIDKRCASPATPKISPKRHNKRYTTLTGKVGQLAKQMGLTSEKTPEVVTDNPLFNKRPPTSELLSLQQRAEAVTRSLASIEAQVAISPVDASSTVQHTGYSKERLVDTVKTHLTQVQRSLNSRLAPLTSRQPSFIQTVSTPLKERM</sequence>
<dbReference type="KEGG" id="ppp:112278722"/>
<organism evidence="3">
    <name type="scientific">Physcomitrium patens</name>
    <name type="common">Spreading-leaved earth moss</name>
    <name type="synonym">Physcomitrella patens</name>
    <dbReference type="NCBI Taxonomy" id="3218"/>
    <lineage>
        <taxon>Eukaryota</taxon>
        <taxon>Viridiplantae</taxon>
        <taxon>Streptophyta</taxon>
        <taxon>Embryophyta</taxon>
        <taxon>Bryophyta</taxon>
        <taxon>Bryophytina</taxon>
        <taxon>Bryopsida</taxon>
        <taxon>Funariidae</taxon>
        <taxon>Funariales</taxon>
        <taxon>Funariaceae</taxon>
        <taxon>Physcomitrium</taxon>
    </lineage>
</organism>
<feature type="coiled-coil region" evidence="1">
    <location>
        <begin position="283"/>
        <end position="394"/>
    </location>
</feature>
<dbReference type="Proteomes" id="UP000006727">
    <property type="component" value="Chromosome 2"/>
</dbReference>
<dbReference type="PaxDb" id="3218-PP1S343_7V6.1"/>
<feature type="coiled-coil region" evidence="1">
    <location>
        <begin position="662"/>
        <end position="711"/>
    </location>
</feature>
<dbReference type="Gramene" id="Pp3c2_18840V3.1">
    <property type="protein sequence ID" value="Pp3c2_18840V3.1"/>
    <property type="gene ID" value="Pp3c2_18840"/>
</dbReference>